<accession>A0AAW0IJ12</accession>
<proteinExistence type="predicted"/>
<name>A0AAW0IJ12_MYOGA</name>
<evidence type="ECO:0000256" key="1">
    <source>
        <dbReference type="SAM" id="MobiDB-lite"/>
    </source>
</evidence>
<feature type="region of interest" description="Disordered" evidence="1">
    <location>
        <begin position="269"/>
        <end position="289"/>
    </location>
</feature>
<comment type="caution">
    <text evidence="2">The sequence shown here is derived from an EMBL/GenBank/DDBJ whole genome shotgun (WGS) entry which is preliminary data.</text>
</comment>
<protein>
    <submittedName>
        <fullName evidence="2">Uncharacterized protein</fullName>
    </submittedName>
</protein>
<feature type="non-terminal residue" evidence="2">
    <location>
        <position position="1"/>
    </location>
</feature>
<dbReference type="AlphaFoldDB" id="A0AAW0IJ12"/>
<dbReference type="Proteomes" id="UP001488838">
    <property type="component" value="Unassembled WGS sequence"/>
</dbReference>
<sequence length="344" mass="37213">RPHDRTHAHTPEEIHAVRGPDHSSPTFPGVSGIPFRKPQPLWRRFPHLFRRVIRFHTFPLVAVLGVPYPRKTTFRRKAKGTTTPRSSAAGPRAHSAAWVLKSHSLLATCCPKQAYYRFRGASRVVSAAATPKVPEVELKDLSPSEAEPQLGLSTAAVGAMVPPAGGGDPEAPAPAPAAERPPAPGPGSGPTAALSPAAGKVPQASAMKRSDPHHQHQRHRDGGEALVSPDGTVTEAPRTVKKVLWPGCLSERRGGRAGERRPLAAWQHPLPRPLDRGAESPFPREPALRATSTRCSAAKRSLQVPRLYFSTNNMEVALFATTWTRLGEERHLLLHPSPPAHSRV</sequence>
<feature type="region of interest" description="Disordered" evidence="1">
    <location>
        <begin position="158"/>
        <end position="239"/>
    </location>
</feature>
<reference evidence="2 3" key="1">
    <citation type="journal article" date="2023" name="bioRxiv">
        <title>Conserved and derived expression patterns and positive selection on dental genes reveal complex evolutionary context of ever-growing rodent molars.</title>
        <authorList>
            <person name="Calamari Z.T."/>
            <person name="Song A."/>
            <person name="Cohen E."/>
            <person name="Akter M."/>
            <person name="Roy R.D."/>
            <person name="Hallikas O."/>
            <person name="Christensen M.M."/>
            <person name="Li P."/>
            <person name="Marangoni P."/>
            <person name="Jernvall J."/>
            <person name="Klein O.D."/>
        </authorList>
    </citation>
    <scope>NUCLEOTIDE SEQUENCE [LARGE SCALE GENOMIC DNA]</scope>
    <source>
        <strain evidence="2">V071</strain>
    </source>
</reference>
<feature type="compositionally biased region" description="Low complexity" evidence="1">
    <location>
        <begin position="189"/>
        <end position="199"/>
    </location>
</feature>
<gene>
    <name evidence="2" type="ORF">U0070_020967</name>
</gene>
<feature type="compositionally biased region" description="Basic and acidic residues" evidence="1">
    <location>
        <begin position="1"/>
        <end position="21"/>
    </location>
</feature>
<dbReference type="EMBL" id="JBBHLL010000126">
    <property type="protein sequence ID" value="KAK7814108.1"/>
    <property type="molecule type" value="Genomic_DNA"/>
</dbReference>
<feature type="compositionally biased region" description="Pro residues" evidence="1">
    <location>
        <begin position="171"/>
        <end position="187"/>
    </location>
</feature>
<feature type="region of interest" description="Disordered" evidence="1">
    <location>
        <begin position="1"/>
        <end position="30"/>
    </location>
</feature>
<organism evidence="2 3">
    <name type="scientific">Myodes glareolus</name>
    <name type="common">Bank vole</name>
    <name type="synonym">Clethrionomys glareolus</name>
    <dbReference type="NCBI Taxonomy" id="447135"/>
    <lineage>
        <taxon>Eukaryota</taxon>
        <taxon>Metazoa</taxon>
        <taxon>Chordata</taxon>
        <taxon>Craniata</taxon>
        <taxon>Vertebrata</taxon>
        <taxon>Euteleostomi</taxon>
        <taxon>Mammalia</taxon>
        <taxon>Eutheria</taxon>
        <taxon>Euarchontoglires</taxon>
        <taxon>Glires</taxon>
        <taxon>Rodentia</taxon>
        <taxon>Myomorpha</taxon>
        <taxon>Muroidea</taxon>
        <taxon>Cricetidae</taxon>
        <taxon>Arvicolinae</taxon>
        <taxon>Myodes</taxon>
    </lineage>
</organism>
<evidence type="ECO:0000313" key="3">
    <source>
        <dbReference type="Proteomes" id="UP001488838"/>
    </source>
</evidence>
<evidence type="ECO:0000313" key="2">
    <source>
        <dbReference type="EMBL" id="KAK7814108.1"/>
    </source>
</evidence>
<keyword evidence="3" id="KW-1185">Reference proteome</keyword>